<dbReference type="RefSeq" id="WP_151041994.1">
    <property type="nucleotide sequence ID" value="NZ_VZOT01000001.1"/>
</dbReference>
<dbReference type="EMBL" id="VZOT01000001">
    <property type="protein sequence ID" value="KAB0588398.1"/>
    <property type="molecule type" value="Genomic_DNA"/>
</dbReference>
<evidence type="ECO:0000313" key="3">
    <source>
        <dbReference type="EMBL" id="KAB0588398.1"/>
    </source>
</evidence>
<dbReference type="InterPro" id="IPR042100">
    <property type="entry name" value="Bug_dom1"/>
</dbReference>
<gene>
    <name evidence="3" type="ORF">F7P80_00315</name>
</gene>
<dbReference type="AlphaFoldDB" id="A0A6A1R5S1"/>
<dbReference type="PANTHER" id="PTHR42928">
    <property type="entry name" value="TRICARBOXYLATE-BINDING PROTEIN"/>
    <property type="match status" value="1"/>
</dbReference>
<dbReference type="PIRSF" id="PIRSF017082">
    <property type="entry name" value="YflP"/>
    <property type="match status" value="1"/>
</dbReference>
<dbReference type="Gene3D" id="3.40.190.10">
    <property type="entry name" value="Periplasmic binding protein-like II"/>
    <property type="match status" value="1"/>
</dbReference>
<sequence length="330" mass="35073">MSGKKFQRFATRHLQKISVAAALLTAASSGWAQQDITKIIVAFPPGGPVDFVARTVSEQLGKELGHTVLIENKPGANGAIAADTLLRSPADGKTLWITSVGAVAINPALYPKLPYQPLTDLVPVSLAVNNVEMLVVNSKSPFSNGRDLVEAARKNPGRPITMASSGTGSVPHLAMELLNESANIQMMHIPYKGAAPAITDVIAGHVDGFFGDIPGLIGHIQAGKLKPIAIAAPKRHPRFPEVPTYTELGYPGVDSDNWYGFFAAKGTAPEDVSRLSQALHRALHHPTVKERLEASGAEVAGSAPDELRKVLEADTKKWSAVIKKNNITAN</sequence>
<dbReference type="Gene3D" id="3.40.190.150">
    <property type="entry name" value="Bordetella uptake gene, domain 1"/>
    <property type="match status" value="1"/>
</dbReference>
<comment type="similarity">
    <text evidence="1">Belongs to the UPF0065 (bug) family.</text>
</comment>
<evidence type="ECO:0000256" key="2">
    <source>
        <dbReference type="SAM" id="SignalP"/>
    </source>
</evidence>
<dbReference type="PANTHER" id="PTHR42928:SF5">
    <property type="entry name" value="BLR1237 PROTEIN"/>
    <property type="match status" value="1"/>
</dbReference>
<protein>
    <submittedName>
        <fullName evidence="3">Tripartite tricarboxylate transporter substrate binding protein</fullName>
    </submittedName>
</protein>
<feature type="signal peptide" evidence="2">
    <location>
        <begin position="1"/>
        <end position="32"/>
    </location>
</feature>
<dbReference type="CDD" id="cd07012">
    <property type="entry name" value="PBP2_Bug_TTT"/>
    <property type="match status" value="1"/>
</dbReference>
<feature type="chain" id="PRO_5025669550" evidence="2">
    <location>
        <begin position="33"/>
        <end position="330"/>
    </location>
</feature>
<evidence type="ECO:0000256" key="1">
    <source>
        <dbReference type="ARBA" id="ARBA00006987"/>
    </source>
</evidence>
<proteinExistence type="inferred from homology"/>
<accession>A0A6A1R5S1</accession>
<dbReference type="Pfam" id="PF03401">
    <property type="entry name" value="TctC"/>
    <property type="match status" value="1"/>
</dbReference>
<name>A0A6A1R5S1_9BURK</name>
<reference evidence="3" key="1">
    <citation type="submission" date="2019-09" db="EMBL/GenBank/DDBJ databases">
        <title>Draft genome sequences of 48 bacterial type strains from the CCUG.</title>
        <authorList>
            <person name="Tunovic T."/>
            <person name="Pineiro-Iglesias B."/>
            <person name="Unosson C."/>
            <person name="Inganas E."/>
            <person name="Ohlen M."/>
            <person name="Cardew S."/>
            <person name="Jensie-Markopoulos S."/>
            <person name="Salva-Serra F."/>
            <person name="Jaen-Luchoro D."/>
            <person name="Karlsson R."/>
            <person name="Svensson-Stadler L."/>
            <person name="Chun J."/>
            <person name="Moore E."/>
        </authorList>
    </citation>
    <scope>NUCLEOTIDE SEQUENCE</scope>
    <source>
        <strain evidence="3">CCUG 15333</strain>
    </source>
</reference>
<dbReference type="SUPFAM" id="SSF53850">
    <property type="entry name" value="Periplasmic binding protein-like II"/>
    <property type="match status" value="1"/>
</dbReference>
<comment type="caution">
    <text evidence="3">The sequence shown here is derived from an EMBL/GenBank/DDBJ whole genome shotgun (WGS) entry which is preliminary data.</text>
</comment>
<organism evidence="3">
    <name type="scientific">Comamonas kerstersii</name>
    <dbReference type="NCBI Taxonomy" id="225992"/>
    <lineage>
        <taxon>Bacteria</taxon>
        <taxon>Pseudomonadati</taxon>
        <taxon>Pseudomonadota</taxon>
        <taxon>Betaproteobacteria</taxon>
        <taxon>Burkholderiales</taxon>
        <taxon>Comamonadaceae</taxon>
        <taxon>Comamonas</taxon>
    </lineage>
</organism>
<dbReference type="InterPro" id="IPR005064">
    <property type="entry name" value="BUG"/>
</dbReference>
<keyword evidence="2" id="KW-0732">Signal</keyword>